<dbReference type="OrthoDB" id="1365379at2"/>
<gene>
    <name evidence="2" type="ORF">SAMN04488096_105325</name>
</gene>
<reference evidence="2 3" key="1">
    <citation type="submission" date="2016-11" db="EMBL/GenBank/DDBJ databases">
        <authorList>
            <person name="Jaros S."/>
            <person name="Januszkiewicz K."/>
            <person name="Wedrychowicz H."/>
        </authorList>
    </citation>
    <scope>NUCLEOTIDE SEQUENCE [LARGE SCALE GENOMIC DNA]</scope>
    <source>
        <strain evidence="2 3">DSM 21425</strain>
    </source>
</reference>
<name>A0A1M6EY74_9FLAO</name>
<sequence length="258" mass="29120">MKLHQLKEKINTSASLDFGEIFGESIDLFKKVWVQGLVVVILSMVLLVPAYFLLYVPFISLGVVNPEAFEQGANPGFLMLLVLFVSVLFFVFYALMVTFALRAAFYRICRKEDLGLNESENYFYFFKGKYLLKILKLSMAVALICVVAMSLCFLPLFYVSVPISFVSVVFAFNPELSFSEIIKVSFSIGNKKWLLAFALTLVAGFLAEIVGMILCFIGIFATASFAMLPNYIIYKKTVGFEDPNPEVRIDKNILFPQK</sequence>
<dbReference type="STRING" id="579105.SAMN04488096_105325"/>
<keyword evidence="3" id="KW-1185">Reference proteome</keyword>
<accession>A0A1M6EY74</accession>
<dbReference type="Proteomes" id="UP000184225">
    <property type="component" value="Unassembled WGS sequence"/>
</dbReference>
<evidence type="ECO:0000313" key="2">
    <source>
        <dbReference type="EMBL" id="SHI90365.1"/>
    </source>
</evidence>
<dbReference type="EMBL" id="FQYY01000005">
    <property type="protein sequence ID" value="SHI90365.1"/>
    <property type="molecule type" value="Genomic_DNA"/>
</dbReference>
<evidence type="ECO:0000313" key="3">
    <source>
        <dbReference type="Proteomes" id="UP000184225"/>
    </source>
</evidence>
<organism evidence="2 3">
    <name type="scientific">Mesonia phycicola</name>
    <dbReference type="NCBI Taxonomy" id="579105"/>
    <lineage>
        <taxon>Bacteria</taxon>
        <taxon>Pseudomonadati</taxon>
        <taxon>Bacteroidota</taxon>
        <taxon>Flavobacteriia</taxon>
        <taxon>Flavobacteriales</taxon>
        <taxon>Flavobacteriaceae</taxon>
        <taxon>Mesonia</taxon>
    </lineage>
</organism>
<dbReference type="RefSeq" id="WP_073150926.1">
    <property type="nucleotide sequence ID" value="NZ_FQYY01000005.1"/>
</dbReference>
<dbReference type="AlphaFoldDB" id="A0A1M6EY74"/>
<keyword evidence="1" id="KW-1133">Transmembrane helix</keyword>
<feature type="transmembrane region" description="Helical" evidence="1">
    <location>
        <begin position="193"/>
        <end position="226"/>
    </location>
</feature>
<feature type="transmembrane region" description="Helical" evidence="1">
    <location>
        <begin position="76"/>
        <end position="101"/>
    </location>
</feature>
<keyword evidence="1" id="KW-0812">Transmembrane</keyword>
<protein>
    <recommendedName>
        <fullName evidence="4">Glycerophosphoryl diester phosphodiesterase membrane domain-containing protein</fullName>
    </recommendedName>
</protein>
<evidence type="ECO:0000256" key="1">
    <source>
        <dbReference type="SAM" id="Phobius"/>
    </source>
</evidence>
<keyword evidence="1" id="KW-0472">Membrane</keyword>
<feature type="transmembrane region" description="Helical" evidence="1">
    <location>
        <begin position="140"/>
        <end position="173"/>
    </location>
</feature>
<evidence type="ECO:0008006" key="4">
    <source>
        <dbReference type="Google" id="ProtNLM"/>
    </source>
</evidence>
<feature type="transmembrane region" description="Helical" evidence="1">
    <location>
        <begin position="32"/>
        <end position="56"/>
    </location>
</feature>
<proteinExistence type="predicted"/>